<keyword evidence="4" id="KW-0862">Zinc</keyword>
<reference evidence="7 8" key="1">
    <citation type="submission" date="2019-08" db="EMBL/GenBank/DDBJ databases">
        <title>The genome of the soybean aphid Biotype 1, its phylome, world population structure and adaptation to the North American continent.</title>
        <authorList>
            <person name="Giordano R."/>
            <person name="Donthu R.K."/>
            <person name="Hernandez A.G."/>
            <person name="Wright C.L."/>
            <person name="Zimin A.V."/>
        </authorList>
    </citation>
    <scope>NUCLEOTIDE SEQUENCE [LARGE SCALE GENOMIC DNA]</scope>
    <source>
        <tissue evidence="7">Whole aphids</tissue>
    </source>
</reference>
<feature type="domain" description="Metallo-beta-lactamase" evidence="6">
    <location>
        <begin position="76"/>
        <end position="242"/>
    </location>
</feature>
<evidence type="ECO:0000313" key="8">
    <source>
        <dbReference type="Proteomes" id="UP000475862"/>
    </source>
</evidence>
<dbReference type="PANTHER" id="PTHR23131:SF0">
    <property type="entry name" value="ENDORIBONUCLEASE LACTB2"/>
    <property type="match status" value="1"/>
</dbReference>
<dbReference type="Proteomes" id="UP000475862">
    <property type="component" value="Unassembled WGS sequence"/>
</dbReference>
<dbReference type="SUPFAM" id="SSF56281">
    <property type="entry name" value="Metallo-hydrolase/oxidoreductase"/>
    <property type="match status" value="1"/>
</dbReference>
<dbReference type="GO" id="GO:0046872">
    <property type="term" value="F:metal ion binding"/>
    <property type="evidence" value="ECO:0007669"/>
    <property type="project" value="UniProtKB-KW"/>
</dbReference>
<dbReference type="InterPro" id="IPR041516">
    <property type="entry name" value="LACTB2_WH"/>
</dbReference>
<dbReference type="FunFam" id="3.60.15.10:FF:000017">
    <property type="entry name" value="Lactamase beta 2"/>
    <property type="match status" value="1"/>
</dbReference>
<comment type="similarity">
    <text evidence="1">Belongs to the metallo-beta-lactamase superfamily. Glyoxalase II family.</text>
</comment>
<evidence type="ECO:0000256" key="5">
    <source>
        <dbReference type="ARBA" id="ARBA00069358"/>
    </source>
</evidence>
<evidence type="ECO:0000256" key="2">
    <source>
        <dbReference type="ARBA" id="ARBA00022723"/>
    </source>
</evidence>
<keyword evidence="8" id="KW-1185">Reference proteome</keyword>
<dbReference type="Gene3D" id="3.60.15.10">
    <property type="entry name" value="Ribonuclease Z/Hydroxyacylglutathione hydrolase-like"/>
    <property type="match status" value="1"/>
</dbReference>
<dbReference type="GO" id="GO:0031123">
    <property type="term" value="P:RNA 3'-end processing"/>
    <property type="evidence" value="ECO:0007669"/>
    <property type="project" value="UniProtKB-ARBA"/>
</dbReference>
<evidence type="ECO:0000256" key="4">
    <source>
        <dbReference type="ARBA" id="ARBA00022833"/>
    </source>
</evidence>
<evidence type="ECO:0000256" key="3">
    <source>
        <dbReference type="ARBA" id="ARBA00022801"/>
    </source>
</evidence>
<dbReference type="SMART" id="SM00849">
    <property type="entry name" value="Lactamase_B"/>
    <property type="match status" value="1"/>
</dbReference>
<dbReference type="OrthoDB" id="17458at2759"/>
<dbReference type="Pfam" id="PF00753">
    <property type="entry name" value="Lactamase_B"/>
    <property type="match status" value="1"/>
</dbReference>
<dbReference type="GO" id="GO:0005759">
    <property type="term" value="C:mitochondrial matrix"/>
    <property type="evidence" value="ECO:0007669"/>
    <property type="project" value="TreeGrafter"/>
</dbReference>
<protein>
    <recommendedName>
        <fullName evidence="5">Beta-lactamase-like protein 2 homolog</fullName>
    </recommendedName>
</protein>
<dbReference type="InterPro" id="IPR047921">
    <property type="entry name" value="LACTB2-like_MBL-fold"/>
</dbReference>
<organism evidence="7 8">
    <name type="scientific">Aphis glycines</name>
    <name type="common">Soybean aphid</name>
    <dbReference type="NCBI Taxonomy" id="307491"/>
    <lineage>
        <taxon>Eukaryota</taxon>
        <taxon>Metazoa</taxon>
        <taxon>Ecdysozoa</taxon>
        <taxon>Arthropoda</taxon>
        <taxon>Hexapoda</taxon>
        <taxon>Insecta</taxon>
        <taxon>Pterygota</taxon>
        <taxon>Neoptera</taxon>
        <taxon>Paraneoptera</taxon>
        <taxon>Hemiptera</taxon>
        <taxon>Sternorrhyncha</taxon>
        <taxon>Aphidomorpha</taxon>
        <taxon>Aphidoidea</taxon>
        <taxon>Aphididae</taxon>
        <taxon>Aphidini</taxon>
        <taxon>Aphis</taxon>
        <taxon>Aphis</taxon>
    </lineage>
</organism>
<dbReference type="Gene3D" id="1.10.10.10">
    <property type="entry name" value="Winged helix-like DNA-binding domain superfamily/Winged helix DNA-binding domain"/>
    <property type="match status" value="1"/>
</dbReference>
<dbReference type="GO" id="GO:0016787">
    <property type="term" value="F:hydrolase activity"/>
    <property type="evidence" value="ECO:0007669"/>
    <property type="project" value="UniProtKB-KW"/>
</dbReference>
<dbReference type="InterPro" id="IPR036388">
    <property type="entry name" value="WH-like_DNA-bd_sf"/>
</dbReference>
<dbReference type="PANTHER" id="PTHR23131">
    <property type="entry name" value="ENDORIBONUCLEASE LACTB2"/>
    <property type="match status" value="1"/>
</dbReference>
<dbReference type="InterPro" id="IPR036866">
    <property type="entry name" value="RibonucZ/Hydroxyglut_hydro"/>
</dbReference>
<dbReference type="CDD" id="cd07722">
    <property type="entry name" value="LACTB2-like_MBL-fold"/>
    <property type="match status" value="1"/>
</dbReference>
<sequence length="328" mass="37523">MFTITRSFRWRLPVSVLSFVHHHSHPSTQSIISRASSSKPRARSRMSLPRLPIVSSVSPRVLRVLGCNPGFMTLQGTNTYVVGTGERRILIDAGEPNFPEYIKNLQETMMKYNFQLDHIIISHWHSDHIGGVNNVLDMITNKNECKVWKFDPKIGKKRDFNFPLHIVEDKQKFQVEGATLVIHHTPGHTTDHIVIFLEEDNALFSADCVLGEGTTVFEDLTEYLKSLRLILDLNPTTIFPGHGSVIKDPIVRVNNYIKHRLEREMELYNLINKSSSGSLSEDDIVNEMYKVIPNDYKKVASYIVKNHLAKLARDGKVVLIGDKWRIKK</sequence>
<dbReference type="GO" id="GO:0004521">
    <property type="term" value="F:RNA endonuclease activity"/>
    <property type="evidence" value="ECO:0007669"/>
    <property type="project" value="TreeGrafter"/>
</dbReference>
<evidence type="ECO:0000256" key="1">
    <source>
        <dbReference type="ARBA" id="ARBA00006759"/>
    </source>
</evidence>
<dbReference type="Pfam" id="PF17778">
    <property type="entry name" value="WHD_BLACT"/>
    <property type="match status" value="1"/>
</dbReference>
<proteinExistence type="inferred from homology"/>
<gene>
    <name evidence="7" type="ORF">AGLY_008805</name>
</gene>
<dbReference type="InterPro" id="IPR050662">
    <property type="entry name" value="Sec-metab_biosynth-thioest"/>
</dbReference>
<dbReference type="AlphaFoldDB" id="A0A6G0TJS9"/>
<keyword evidence="2" id="KW-0479">Metal-binding</keyword>
<dbReference type="EMBL" id="VYZN01000030">
    <property type="protein sequence ID" value="KAE9534069.1"/>
    <property type="molecule type" value="Genomic_DNA"/>
</dbReference>
<name>A0A6G0TJS9_APHGL</name>
<keyword evidence="3" id="KW-0378">Hydrolase</keyword>
<dbReference type="InterPro" id="IPR001279">
    <property type="entry name" value="Metallo-B-lactamas"/>
</dbReference>
<dbReference type="GO" id="GO:0003727">
    <property type="term" value="F:single-stranded RNA binding"/>
    <property type="evidence" value="ECO:0007669"/>
    <property type="project" value="TreeGrafter"/>
</dbReference>
<accession>A0A6G0TJS9</accession>
<evidence type="ECO:0000259" key="6">
    <source>
        <dbReference type="SMART" id="SM00849"/>
    </source>
</evidence>
<evidence type="ECO:0000313" key="7">
    <source>
        <dbReference type="EMBL" id="KAE9534069.1"/>
    </source>
</evidence>
<comment type="caution">
    <text evidence="7">The sequence shown here is derived from an EMBL/GenBank/DDBJ whole genome shotgun (WGS) entry which is preliminary data.</text>
</comment>